<organism evidence="1 2">
    <name type="scientific">Leptospira weilii serovar Ranarum str. ICFT</name>
    <dbReference type="NCBI Taxonomy" id="1218598"/>
    <lineage>
        <taxon>Bacteria</taxon>
        <taxon>Pseudomonadati</taxon>
        <taxon>Spirochaetota</taxon>
        <taxon>Spirochaetia</taxon>
        <taxon>Leptospirales</taxon>
        <taxon>Leptospiraceae</taxon>
        <taxon>Leptospira</taxon>
    </lineage>
</organism>
<protein>
    <submittedName>
        <fullName evidence="1">Uncharacterized protein</fullName>
    </submittedName>
</protein>
<dbReference type="Proteomes" id="UP000012313">
    <property type="component" value="Unassembled WGS sequence"/>
</dbReference>
<name>N1WFE6_9LEPT</name>
<dbReference type="AlphaFoldDB" id="N1WFE6"/>
<comment type="caution">
    <text evidence="1">The sequence shown here is derived from an EMBL/GenBank/DDBJ whole genome shotgun (WGS) entry which is preliminary data.</text>
</comment>
<gene>
    <name evidence="1" type="ORF">LEP1GSC060_1933</name>
</gene>
<sequence>MKFLRESLIRGFSVEIILPFTIEISGKNLNVWKEFSAELYDFTRVLYKI</sequence>
<dbReference type="STRING" id="1218598.LEP1GSC060_1933"/>
<evidence type="ECO:0000313" key="2">
    <source>
        <dbReference type="Proteomes" id="UP000012313"/>
    </source>
</evidence>
<evidence type="ECO:0000313" key="1">
    <source>
        <dbReference type="EMBL" id="EMY76042.1"/>
    </source>
</evidence>
<reference evidence="1" key="1">
    <citation type="submission" date="2013-03" db="EMBL/GenBank/DDBJ databases">
        <authorList>
            <person name="Harkins D.M."/>
            <person name="Durkin A.S."/>
            <person name="Brinkac L.M."/>
            <person name="Haft D.H."/>
            <person name="Selengut J.D."/>
            <person name="Sanka R."/>
            <person name="DePew J."/>
            <person name="Purushe J."/>
            <person name="Hartskeerl R.A."/>
            <person name="Ahmed A."/>
            <person name="van der Linden H."/>
            <person name="Goris M.G.A."/>
            <person name="Vinetz J.M."/>
            <person name="Sutton G.G."/>
            <person name="Nierman W.C."/>
            <person name="Fouts D.E."/>
        </authorList>
    </citation>
    <scope>NUCLEOTIDE SEQUENCE [LARGE SCALE GENOMIC DNA]</scope>
    <source>
        <strain evidence="1">ICFT</strain>
    </source>
</reference>
<accession>N1WFE6</accession>
<keyword evidence="2" id="KW-1185">Reference proteome</keyword>
<proteinExistence type="predicted"/>
<dbReference type="EMBL" id="AOHC02000055">
    <property type="protein sequence ID" value="EMY76042.1"/>
    <property type="molecule type" value="Genomic_DNA"/>
</dbReference>